<proteinExistence type="predicted"/>
<reference evidence="2" key="1">
    <citation type="journal article" date="2018" name="Front. Microbiol.">
        <title>Genome-Based Analysis Reveals the Taxonomy and Diversity of the Family Idiomarinaceae.</title>
        <authorList>
            <person name="Liu Y."/>
            <person name="Lai Q."/>
            <person name="Shao Z."/>
        </authorList>
    </citation>
    <scope>NUCLEOTIDE SEQUENCE [LARGE SCALE GENOMIC DNA]</scope>
    <source>
        <strain evidence="2">c121</strain>
    </source>
</reference>
<evidence type="ECO:0000313" key="2">
    <source>
        <dbReference type="Proteomes" id="UP000287022"/>
    </source>
</evidence>
<dbReference type="Gene3D" id="2.180.10.10">
    <property type="entry name" value="RHS repeat-associated core"/>
    <property type="match status" value="1"/>
</dbReference>
<dbReference type="Proteomes" id="UP000287022">
    <property type="component" value="Unassembled WGS sequence"/>
</dbReference>
<evidence type="ECO:0000313" key="1">
    <source>
        <dbReference type="EMBL" id="RUO74904.1"/>
    </source>
</evidence>
<dbReference type="InterPro" id="IPR050708">
    <property type="entry name" value="T6SS_VgrG/RHS"/>
</dbReference>
<keyword evidence="2" id="KW-1185">Reference proteome</keyword>
<accession>A0A432ZAC5</accession>
<dbReference type="EMBL" id="PIQE01000001">
    <property type="protein sequence ID" value="RUO74904.1"/>
    <property type="molecule type" value="Genomic_DNA"/>
</dbReference>
<comment type="caution">
    <text evidence="1">The sequence shown here is derived from an EMBL/GenBank/DDBJ whole genome shotgun (WGS) entry which is preliminary data.</text>
</comment>
<dbReference type="PRINTS" id="PR00394">
    <property type="entry name" value="RHSPROTEIN"/>
</dbReference>
<dbReference type="PANTHER" id="PTHR32305:SF15">
    <property type="entry name" value="PROTEIN RHSA-RELATED"/>
    <property type="match status" value="1"/>
</dbReference>
<organism evidence="1 2">
    <name type="scientific">Pseudidiomarina sediminum</name>
    <dbReference type="NCBI Taxonomy" id="431675"/>
    <lineage>
        <taxon>Bacteria</taxon>
        <taxon>Pseudomonadati</taxon>
        <taxon>Pseudomonadota</taxon>
        <taxon>Gammaproteobacteria</taxon>
        <taxon>Alteromonadales</taxon>
        <taxon>Idiomarinaceae</taxon>
        <taxon>Pseudidiomarina</taxon>
    </lineage>
</organism>
<sequence>MPNRYKQQSIDRSVVSSSIGALNIGLTPGILPSALRAIASDVQTCSRYVCPDQYWDSESATWQNWHRDYDSSTGRYIQSDPIGLSGGMNTYAYVSSNPITHYDMLGLKDCDVNDEDCIRQCLDKNYGSTYKTVRAASIFNVPTAVQFFFGHFANEVADAGKIEGARGLYGNRQQYQKG</sequence>
<dbReference type="AlphaFoldDB" id="A0A432ZAC5"/>
<dbReference type="InterPro" id="IPR022385">
    <property type="entry name" value="Rhs_assc_core"/>
</dbReference>
<protein>
    <recommendedName>
        <fullName evidence="3">RHS repeat-associated core domain-containing protein</fullName>
    </recommendedName>
</protein>
<evidence type="ECO:0008006" key="3">
    <source>
        <dbReference type="Google" id="ProtNLM"/>
    </source>
</evidence>
<gene>
    <name evidence="1" type="ORF">CWI80_06130</name>
</gene>
<dbReference type="PANTHER" id="PTHR32305">
    <property type="match status" value="1"/>
</dbReference>
<dbReference type="NCBIfam" id="TIGR03696">
    <property type="entry name" value="Rhs_assc_core"/>
    <property type="match status" value="1"/>
</dbReference>
<name>A0A432ZAC5_9GAMM</name>